<gene>
    <name evidence="4" type="ORF">AAL_06807</name>
</gene>
<keyword evidence="3" id="KW-0812">Transmembrane</keyword>
<reference evidence="4 5" key="1">
    <citation type="journal article" date="2016" name="Genome Biol. Evol.">
        <title>Divergent and convergent evolution of fungal pathogenicity.</title>
        <authorList>
            <person name="Shang Y."/>
            <person name="Xiao G."/>
            <person name="Zheng P."/>
            <person name="Cen K."/>
            <person name="Zhan S."/>
            <person name="Wang C."/>
        </authorList>
    </citation>
    <scope>NUCLEOTIDE SEQUENCE [LARGE SCALE GENOMIC DNA]</scope>
    <source>
        <strain evidence="4 5">RCEF 2490</strain>
    </source>
</reference>
<keyword evidence="3" id="KW-0472">Membrane</keyword>
<dbReference type="GO" id="GO:0016020">
    <property type="term" value="C:membrane"/>
    <property type="evidence" value="ECO:0007669"/>
    <property type="project" value="UniProtKB-SubCell"/>
</dbReference>
<protein>
    <submittedName>
        <fullName evidence="4">Major facilitator superfamily domain, general substrate transporter</fullName>
    </submittedName>
</protein>
<feature type="transmembrane region" description="Helical" evidence="3">
    <location>
        <begin position="315"/>
        <end position="338"/>
    </location>
</feature>
<evidence type="ECO:0000256" key="3">
    <source>
        <dbReference type="SAM" id="Phobius"/>
    </source>
</evidence>
<evidence type="ECO:0000313" key="5">
    <source>
        <dbReference type="Proteomes" id="UP000078544"/>
    </source>
</evidence>
<dbReference type="InterPro" id="IPR036259">
    <property type="entry name" value="MFS_trans_sf"/>
</dbReference>
<feature type="transmembrane region" description="Helical" evidence="3">
    <location>
        <begin position="344"/>
        <end position="363"/>
    </location>
</feature>
<dbReference type="InterPro" id="IPR050327">
    <property type="entry name" value="Proton-linked_MCT"/>
</dbReference>
<dbReference type="Pfam" id="PF07690">
    <property type="entry name" value="MFS_1"/>
    <property type="match status" value="1"/>
</dbReference>
<dbReference type="PANTHER" id="PTHR11360">
    <property type="entry name" value="MONOCARBOXYLATE TRANSPORTER"/>
    <property type="match status" value="1"/>
</dbReference>
<feature type="transmembrane region" description="Helical" evidence="3">
    <location>
        <begin position="116"/>
        <end position="134"/>
    </location>
</feature>
<comment type="similarity">
    <text evidence="2">Belongs to the major facilitator superfamily. Monocarboxylate porter (TC 2.A.1.13) family.</text>
</comment>
<sequence>MDRQNSIPLHDIDPSRPDHVQSSTVVARAYADAPVLPPVDRGRAAWGFLVACWAVEALVWGFGFSFGIFQDFYSSHEPFAGSPNIAVIGTTTMGALYIGTPFVLMLCRTFRRWARWFTLMGLVIASSALALSSFCQTVPQLIGVQGVLFGVGGCFAYCPCVMYIDEWFDRRKGMAYGVMWSAAGFGGVVLPLLLETLLETLLDKVGFQTATRILAGILFACSAPLSFFVKPRLPHSDSTNQHSFNMRYTRSKVFVFHQLASLVQATGYFLPGIYLPSYTRATFGASSFTSALTVILINVASAVGTAAMGTLTDKLRVTTCILISAIGAAISVLVIWGFSVSLPVLYVFCLFYGLFGGAWTAVWPGIMRDVAQRCESQGYGHVDPVMVFGYLCVGRGLGNVISGPLSEALLKGMPFQGLAIGAYGSGYGSLVVYSGLASLVSGMNAVWKCVGLL</sequence>
<dbReference type="InterPro" id="IPR011701">
    <property type="entry name" value="MFS"/>
</dbReference>
<dbReference type="EMBL" id="AZGY01000019">
    <property type="protein sequence ID" value="KZZ91066.1"/>
    <property type="molecule type" value="Genomic_DNA"/>
</dbReference>
<evidence type="ECO:0000256" key="2">
    <source>
        <dbReference type="ARBA" id="ARBA00006727"/>
    </source>
</evidence>
<keyword evidence="5" id="KW-1185">Reference proteome</keyword>
<dbReference type="GO" id="GO:0022857">
    <property type="term" value="F:transmembrane transporter activity"/>
    <property type="evidence" value="ECO:0007669"/>
    <property type="project" value="InterPro"/>
</dbReference>
<dbReference type="AlphaFoldDB" id="A0A167YAH4"/>
<comment type="caution">
    <text evidence="4">The sequence shown here is derived from an EMBL/GenBank/DDBJ whole genome shotgun (WGS) entry which is preliminary data.</text>
</comment>
<dbReference type="Proteomes" id="UP000078544">
    <property type="component" value="Unassembled WGS sequence"/>
</dbReference>
<evidence type="ECO:0000256" key="1">
    <source>
        <dbReference type="ARBA" id="ARBA00004141"/>
    </source>
</evidence>
<feature type="transmembrane region" description="Helical" evidence="3">
    <location>
        <begin position="254"/>
        <end position="275"/>
    </location>
</feature>
<dbReference type="PANTHER" id="PTHR11360:SF287">
    <property type="entry name" value="MFS MONOCARBOXYLATE TRANSPORTER"/>
    <property type="match status" value="1"/>
</dbReference>
<dbReference type="Gene3D" id="1.20.1250.20">
    <property type="entry name" value="MFS general substrate transporter like domains"/>
    <property type="match status" value="2"/>
</dbReference>
<feature type="transmembrane region" description="Helical" evidence="3">
    <location>
        <begin position="81"/>
        <end position="104"/>
    </location>
</feature>
<feature type="transmembrane region" description="Helical" evidence="3">
    <location>
        <begin position="213"/>
        <end position="233"/>
    </location>
</feature>
<dbReference type="SUPFAM" id="SSF103473">
    <property type="entry name" value="MFS general substrate transporter"/>
    <property type="match status" value="1"/>
</dbReference>
<accession>A0A167YAH4</accession>
<evidence type="ECO:0000313" key="4">
    <source>
        <dbReference type="EMBL" id="KZZ91066.1"/>
    </source>
</evidence>
<keyword evidence="3" id="KW-1133">Transmembrane helix</keyword>
<feature type="transmembrane region" description="Helical" evidence="3">
    <location>
        <begin position="281"/>
        <end position="303"/>
    </location>
</feature>
<dbReference type="OrthoDB" id="2213137at2759"/>
<feature type="transmembrane region" description="Helical" evidence="3">
    <location>
        <begin position="46"/>
        <end position="69"/>
    </location>
</feature>
<feature type="transmembrane region" description="Helical" evidence="3">
    <location>
        <begin position="140"/>
        <end position="164"/>
    </location>
</feature>
<name>A0A167YAH4_9HYPO</name>
<comment type="subcellular location">
    <subcellularLocation>
        <location evidence="1">Membrane</location>
        <topology evidence="1">Multi-pass membrane protein</topology>
    </subcellularLocation>
</comment>
<organism evidence="4 5">
    <name type="scientific">Moelleriella libera RCEF 2490</name>
    <dbReference type="NCBI Taxonomy" id="1081109"/>
    <lineage>
        <taxon>Eukaryota</taxon>
        <taxon>Fungi</taxon>
        <taxon>Dikarya</taxon>
        <taxon>Ascomycota</taxon>
        <taxon>Pezizomycotina</taxon>
        <taxon>Sordariomycetes</taxon>
        <taxon>Hypocreomycetidae</taxon>
        <taxon>Hypocreales</taxon>
        <taxon>Clavicipitaceae</taxon>
        <taxon>Moelleriella</taxon>
    </lineage>
</organism>
<proteinExistence type="inferred from homology"/>
<feature type="transmembrane region" description="Helical" evidence="3">
    <location>
        <begin position="176"/>
        <end position="193"/>
    </location>
</feature>